<evidence type="ECO:0000313" key="2">
    <source>
        <dbReference type="Proteomes" id="UP000243579"/>
    </source>
</evidence>
<dbReference type="SUPFAM" id="SSF52540">
    <property type="entry name" value="P-loop containing nucleoside triphosphate hydrolases"/>
    <property type="match status" value="1"/>
</dbReference>
<name>A0A1V9ZKX5_ACHHY</name>
<evidence type="ECO:0000313" key="1">
    <source>
        <dbReference type="EMBL" id="OQR98638.1"/>
    </source>
</evidence>
<accession>A0A1V9ZKX5</accession>
<proteinExistence type="predicted"/>
<dbReference type="STRING" id="1202772.A0A1V9ZKX5"/>
<dbReference type="OrthoDB" id="9972657at2759"/>
<dbReference type="EMBL" id="JNBR01000082">
    <property type="protein sequence ID" value="OQR98638.1"/>
    <property type="molecule type" value="Genomic_DNA"/>
</dbReference>
<dbReference type="Gene3D" id="3.40.50.300">
    <property type="entry name" value="P-loop containing nucleotide triphosphate hydrolases"/>
    <property type="match status" value="1"/>
</dbReference>
<dbReference type="PANTHER" id="PTHR20873">
    <property type="entry name" value="L-SERYL-TRNA(SEC) KINASE"/>
    <property type="match status" value="1"/>
</dbReference>
<dbReference type="PANTHER" id="PTHR20873:SF0">
    <property type="entry name" value="L-SERYL-TRNA(SEC) KINASE"/>
    <property type="match status" value="1"/>
</dbReference>
<gene>
    <name evidence="1" type="ORF">ACHHYP_08354</name>
</gene>
<dbReference type="InterPro" id="IPR027417">
    <property type="entry name" value="P-loop_NTPase"/>
</dbReference>
<reference evidence="1 2" key="1">
    <citation type="journal article" date="2014" name="Genome Biol. Evol.">
        <title>The secreted proteins of Achlya hypogyna and Thraustotheca clavata identify the ancestral oomycete secretome and reveal gene acquisitions by horizontal gene transfer.</title>
        <authorList>
            <person name="Misner I."/>
            <person name="Blouin N."/>
            <person name="Leonard G."/>
            <person name="Richards T.A."/>
            <person name="Lane C.E."/>
        </authorList>
    </citation>
    <scope>NUCLEOTIDE SEQUENCE [LARGE SCALE GENOMIC DNA]</scope>
    <source>
        <strain evidence="1 2">ATCC 48635</strain>
    </source>
</reference>
<sequence length="418" mass="46079">MAAVVLLVGLPGAGKSTLSRQLVAALGSTYEVHYICFDEAFLEQRATGEVDVGEFQPQQWKDAVAAIYCRVDAALAGAAARGVGQKEKLQAFLLDDNMYYRSMRKKYWQLCRQRFGQIYVNTARGICRARNSQRPNPVPEAVIMRMEALLQPPHPSLHSWEARFIEVDLSLHSSASLRNAPALAAATALIRDALAHPVVATTAESCIKEKQEESRASNAASVVHRADLALRQLVGHLLRDTRKSGRVSIAELARRLSATKDAALQRYREEPVQATGEDAVDAIVADFLTVAFVDSVLCDVPLSVSTMELQHLVDLATGHVLRFRLQIANGSSVEVTVGQSATMATLLQSIRRELTAAPKSLSWKSVFIGYQLHCNGHPFVFDKKPCALATSDLVRVGSVNELVFVRHTKRRRSKRKRD</sequence>
<organism evidence="1 2">
    <name type="scientific">Achlya hypogyna</name>
    <name type="common">Oomycete</name>
    <name type="synonym">Protoachlya hypogyna</name>
    <dbReference type="NCBI Taxonomy" id="1202772"/>
    <lineage>
        <taxon>Eukaryota</taxon>
        <taxon>Sar</taxon>
        <taxon>Stramenopiles</taxon>
        <taxon>Oomycota</taxon>
        <taxon>Saprolegniomycetes</taxon>
        <taxon>Saprolegniales</taxon>
        <taxon>Achlyaceae</taxon>
        <taxon>Achlya</taxon>
    </lineage>
</organism>
<keyword evidence="2" id="KW-1185">Reference proteome</keyword>
<dbReference type="GO" id="GO:0016301">
    <property type="term" value="F:kinase activity"/>
    <property type="evidence" value="ECO:0007669"/>
    <property type="project" value="TreeGrafter"/>
</dbReference>
<dbReference type="InterPro" id="IPR052648">
    <property type="entry name" value="Ser-tRNA(Sec)_kinase"/>
</dbReference>
<dbReference type="GO" id="GO:0000049">
    <property type="term" value="F:tRNA binding"/>
    <property type="evidence" value="ECO:0007669"/>
    <property type="project" value="TreeGrafter"/>
</dbReference>
<dbReference type="AlphaFoldDB" id="A0A1V9ZKX5"/>
<dbReference type="Pfam" id="PF13671">
    <property type="entry name" value="AAA_33"/>
    <property type="match status" value="1"/>
</dbReference>
<protein>
    <submittedName>
        <fullName evidence="1">Uncharacterized protein</fullName>
    </submittedName>
</protein>
<dbReference type="Proteomes" id="UP000243579">
    <property type="component" value="Unassembled WGS sequence"/>
</dbReference>
<dbReference type="Gene3D" id="3.10.20.90">
    <property type="entry name" value="Phosphatidylinositol 3-kinase Catalytic Subunit, Chain A, domain 1"/>
    <property type="match status" value="1"/>
</dbReference>
<comment type="caution">
    <text evidence="1">The sequence shown here is derived from an EMBL/GenBank/DDBJ whole genome shotgun (WGS) entry which is preliminary data.</text>
</comment>